<evidence type="ECO:0000256" key="16">
    <source>
        <dbReference type="PIRSR" id="PIRSR001529-2"/>
    </source>
</evidence>
<dbReference type="InterPro" id="IPR002317">
    <property type="entry name" value="Ser-tRNA-ligase_type_1"/>
</dbReference>
<keyword evidence="10" id="KW-0030">Aminoacyl-tRNA synthetase</keyword>
<dbReference type="InterPro" id="IPR042103">
    <property type="entry name" value="SerRS_1_N_sf"/>
</dbReference>
<accession>A0A2H0VDQ6</accession>
<dbReference type="SUPFAM" id="SSF55681">
    <property type="entry name" value="Class II aaRS and biotin synthetases"/>
    <property type="match status" value="1"/>
</dbReference>
<dbReference type="InterPro" id="IPR010978">
    <property type="entry name" value="tRNA-bd_arm"/>
</dbReference>
<dbReference type="GO" id="GO:0005737">
    <property type="term" value="C:cytoplasm"/>
    <property type="evidence" value="ECO:0007669"/>
    <property type="project" value="UniProtKB-SubCell"/>
</dbReference>
<dbReference type="InterPro" id="IPR015866">
    <property type="entry name" value="Ser-tRNA-synth_1_N"/>
</dbReference>
<dbReference type="PROSITE" id="PS50862">
    <property type="entry name" value="AA_TRNA_LIGASE_II"/>
    <property type="match status" value="1"/>
</dbReference>
<dbReference type="PANTHER" id="PTHR43697:SF1">
    <property type="entry name" value="SERINE--TRNA LIGASE"/>
    <property type="match status" value="1"/>
</dbReference>
<reference evidence="20" key="1">
    <citation type="submission" date="2017-09" db="EMBL/GenBank/DDBJ databases">
        <title>Depth-based differentiation of microbial function through sediment-hosted aquifers and enrichment of novel symbionts in the deep terrestrial subsurface.</title>
        <authorList>
            <person name="Probst A.J."/>
            <person name="Ladd B."/>
            <person name="Jarett J.K."/>
            <person name="Geller-Mcgrath D.E."/>
            <person name="Sieber C.M.K."/>
            <person name="Emerson J.B."/>
            <person name="Anantharaman K."/>
            <person name="Thomas B.C."/>
            <person name="Malmstrom R."/>
            <person name="Stieglmeier M."/>
            <person name="Klingl A."/>
            <person name="Woyke T."/>
            <person name="Ryan C.M."/>
            <person name="Banfield J.F."/>
        </authorList>
    </citation>
    <scope>NUCLEOTIDE SEQUENCE [LARGE SCALE GENOMIC DNA]</scope>
</reference>
<feature type="coiled-coil region" evidence="17">
    <location>
        <begin position="30"/>
        <end position="93"/>
    </location>
</feature>
<evidence type="ECO:0000256" key="7">
    <source>
        <dbReference type="ARBA" id="ARBA00022741"/>
    </source>
</evidence>
<evidence type="ECO:0000256" key="17">
    <source>
        <dbReference type="SAM" id="Coils"/>
    </source>
</evidence>
<evidence type="ECO:0000256" key="10">
    <source>
        <dbReference type="ARBA" id="ARBA00023146"/>
    </source>
</evidence>
<feature type="site" description="Important for serine binding" evidence="15">
    <location>
        <position position="395"/>
    </location>
</feature>
<comment type="caution">
    <text evidence="19">The sequence shown here is derived from an EMBL/GenBank/DDBJ whole genome shotgun (WGS) entry which is preliminary data.</text>
</comment>
<dbReference type="PANTHER" id="PTHR43697">
    <property type="entry name" value="SERYL-TRNA SYNTHETASE"/>
    <property type="match status" value="1"/>
</dbReference>
<evidence type="ECO:0000256" key="12">
    <source>
        <dbReference type="ARBA" id="ARBA00047929"/>
    </source>
</evidence>
<dbReference type="EMBL" id="PFAJ01000035">
    <property type="protein sequence ID" value="PIR97216.1"/>
    <property type="molecule type" value="Genomic_DNA"/>
</dbReference>
<feature type="binding site" evidence="15">
    <location>
        <position position="240"/>
    </location>
    <ligand>
        <name>L-serine</name>
        <dbReference type="ChEBI" id="CHEBI:33384"/>
    </ligand>
</feature>
<evidence type="ECO:0000256" key="11">
    <source>
        <dbReference type="ARBA" id="ARBA00039158"/>
    </source>
</evidence>
<feature type="binding site" evidence="15">
    <location>
        <position position="393"/>
    </location>
    <ligand>
        <name>L-serine</name>
        <dbReference type="ChEBI" id="CHEBI:33384"/>
    </ligand>
</feature>
<evidence type="ECO:0000256" key="3">
    <source>
        <dbReference type="ARBA" id="ARBA00010728"/>
    </source>
</evidence>
<dbReference type="PRINTS" id="PR00981">
    <property type="entry name" value="TRNASYNTHSER"/>
</dbReference>
<dbReference type="SUPFAM" id="SSF46589">
    <property type="entry name" value="tRNA-binding arm"/>
    <property type="match status" value="1"/>
</dbReference>
<dbReference type="NCBIfam" id="TIGR00414">
    <property type="entry name" value="serS"/>
    <property type="match status" value="1"/>
</dbReference>
<dbReference type="InterPro" id="IPR002314">
    <property type="entry name" value="aa-tRNA-synt_IIb"/>
</dbReference>
<comment type="catalytic activity">
    <reaction evidence="12">
        <text>tRNA(Sec) + L-serine + ATP = L-seryl-tRNA(Sec) + AMP + diphosphate + H(+)</text>
        <dbReference type="Rhea" id="RHEA:42580"/>
        <dbReference type="Rhea" id="RHEA-COMP:9742"/>
        <dbReference type="Rhea" id="RHEA-COMP:10128"/>
        <dbReference type="ChEBI" id="CHEBI:15378"/>
        <dbReference type="ChEBI" id="CHEBI:30616"/>
        <dbReference type="ChEBI" id="CHEBI:33019"/>
        <dbReference type="ChEBI" id="CHEBI:33384"/>
        <dbReference type="ChEBI" id="CHEBI:78442"/>
        <dbReference type="ChEBI" id="CHEBI:78533"/>
        <dbReference type="ChEBI" id="CHEBI:456215"/>
        <dbReference type="EC" id="6.1.1.11"/>
    </reaction>
</comment>
<keyword evidence="9" id="KW-0648">Protein biosynthesis</keyword>
<evidence type="ECO:0000256" key="6">
    <source>
        <dbReference type="ARBA" id="ARBA00022598"/>
    </source>
</evidence>
<evidence type="ECO:0000256" key="9">
    <source>
        <dbReference type="ARBA" id="ARBA00022917"/>
    </source>
</evidence>
<name>A0A2H0VDQ6_9BACT</name>
<dbReference type="InterPro" id="IPR006195">
    <property type="entry name" value="aa-tRNA-synth_II"/>
</dbReference>
<evidence type="ECO:0000256" key="13">
    <source>
        <dbReference type="ARBA" id="ARBA00048823"/>
    </source>
</evidence>
<comment type="similarity">
    <text evidence="3">Belongs to the class-II aminoacyl-tRNA synthetase family. Type-1 seryl-tRNA synthetase subfamily.</text>
</comment>
<comment type="pathway">
    <text evidence="2">Aminoacyl-tRNA biosynthesis; selenocysteinyl-tRNA(Sec) biosynthesis; L-seryl-tRNA(Sec) from L-serine and tRNA(Sec): step 1/1.</text>
</comment>
<proteinExistence type="inferred from homology"/>
<feature type="binding site" evidence="16">
    <location>
        <begin position="271"/>
        <end position="273"/>
    </location>
    <ligand>
        <name>ATP</name>
        <dbReference type="ChEBI" id="CHEBI:30616"/>
    </ligand>
</feature>
<dbReference type="Pfam" id="PF00587">
    <property type="entry name" value="tRNA-synt_2b"/>
    <property type="match status" value="1"/>
</dbReference>
<dbReference type="GO" id="GO:0004828">
    <property type="term" value="F:serine-tRNA ligase activity"/>
    <property type="evidence" value="ECO:0007669"/>
    <property type="project" value="UniProtKB-UniRule"/>
</dbReference>
<dbReference type="Pfam" id="PF02403">
    <property type="entry name" value="Seryl_tRNA_N"/>
    <property type="match status" value="1"/>
</dbReference>
<dbReference type="InterPro" id="IPR033729">
    <property type="entry name" value="SerRS_core"/>
</dbReference>
<keyword evidence="6 19" id="KW-0436">Ligase</keyword>
<evidence type="ECO:0000256" key="14">
    <source>
        <dbReference type="NCBIfam" id="TIGR00414"/>
    </source>
</evidence>
<keyword evidence="5" id="KW-0963">Cytoplasm</keyword>
<evidence type="ECO:0000256" key="4">
    <source>
        <dbReference type="ARBA" id="ARBA00012840"/>
    </source>
</evidence>
<keyword evidence="7" id="KW-0547">Nucleotide-binding</keyword>
<dbReference type="AlphaFoldDB" id="A0A2H0VDQ6"/>
<gene>
    <name evidence="19" type="ORF">COT91_02480</name>
</gene>
<dbReference type="InterPro" id="IPR045864">
    <property type="entry name" value="aa-tRNA-synth_II/BPL/LPL"/>
</dbReference>
<feature type="domain" description="Aminoacyl-transfer RNA synthetases class-II family profile" evidence="18">
    <location>
        <begin position="133"/>
        <end position="420"/>
    </location>
</feature>
<feature type="binding site" evidence="16">
    <location>
        <begin position="360"/>
        <end position="363"/>
    </location>
    <ligand>
        <name>ATP</name>
        <dbReference type="ChEBI" id="CHEBI:30616"/>
    </ligand>
</feature>
<comment type="catalytic activity">
    <reaction evidence="13">
        <text>tRNA(Ser) + L-serine + ATP = L-seryl-tRNA(Ser) + AMP + diphosphate + H(+)</text>
        <dbReference type="Rhea" id="RHEA:12292"/>
        <dbReference type="Rhea" id="RHEA-COMP:9669"/>
        <dbReference type="Rhea" id="RHEA-COMP:9703"/>
        <dbReference type="ChEBI" id="CHEBI:15378"/>
        <dbReference type="ChEBI" id="CHEBI:30616"/>
        <dbReference type="ChEBI" id="CHEBI:33019"/>
        <dbReference type="ChEBI" id="CHEBI:33384"/>
        <dbReference type="ChEBI" id="CHEBI:78442"/>
        <dbReference type="ChEBI" id="CHEBI:78533"/>
        <dbReference type="ChEBI" id="CHEBI:456215"/>
        <dbReference type="EC" id="6.1.1.11"/>
    </reaction>
</comment>
<keyword evidence="8 16" id="KW-0067">ATP-binding</keyword>
<protein>
    <recommendedName>
        <fullName evidence="11 14">Serine--tRNA ligase</fullName>
        <ecNumber evidence="4 14">6.1.1.11</ecNumber>
    </recommendedName>
</protein>
<feature type="binding site" evidence="15">
    <location>
        <position position="294"/>
    </location>
    <ligand>
        <name>L-serine</name>
        <dbReference type="ChEBI" id="CHEBI:33384"/>
    </ligand>
</feature>
<sequence length="439" mass="49881">MLDIKFIRDNKEIVKKAVSDKGLDVDIEKLLKLDEQKRKYQTELQEYSTKKNLASKEIPKLDVESKKKKIAEMKSVDKQADTVKADLQKVKSEFNELVILVPNIPSKDTPVGPDESANKEIYKWGVLPKFNFDPKSHIELGKSLDLIDLERGVKVSGFRGYFLKNDAVMMHLGVLWLALEKLVKKGFTPTIPPALVKEFALVGSGHFPFGKEEIYQIGNPHRLEESQKGSEKDSIYLGGTSEPSLLAYHAGELLDEKDLPIKLCAISPCFRSEIGSYGKDTKGIYRIHEFMKVEQVVFCKNNIEESMKWMKAMEDAAKELLEDLDLPYHIIINSTGDQGAGKYEMHDIETWMPSRKGYGETHSNSALTDWQARRLNIRYRDKTGKVQYVHTLNNTAIASPRILIALWENHQQKDGSINIPKPLQKYVGKKVIKNPAAHE</sequence>
<dbReference type="CDD" id="cd00770">
    <property type="entry name" value="SerRS_core"/>
    <property type="match status" value="1"/>
</dbReference>
<evidence type="ECO:0000256" key="2">
    <source>
        <dbReference type="ARBA" id="ARBA00005045"/>
    </source>
</evidence>
<dbReference type="Proteomes" id="UP000230557">
    <property type="component" value="Unassembled WGS sequence"/>
</dbReference>
<evidence type="ECO:0000313" key="20">
    <source>
        <dbReference type="Proteomes" id="UP000230557"/>
    </source>
</evidence>
<feature type="binding site" evidence="15">
    <location>
        <position position="271"/>
    </location>
    <ligand>
        <name>L-serine</name>
        <dbReference type="ChEBI" id="CHEBI:33384"/>
    </ligand>
</feature>
<dbReference type="PIRSF" id="PIRSF001529">
    <property type="entry name" value="Ser-tRNA-synth_IIa"/>
    <property type="match status" value="1"/>
</dbReference>
<organism evidence="19 20">
    <name type="scientific">Candidatus Doudnabacteria bacterium CG10_big_fil_rev_8_21_14_0_10_41_10</name>
    <dbReference type="NCBI Taxonomy" id="1974551"/>
    <lineage>
        <taxon>Bacteria</taxon>
        <taxon>Candidatus Doudnaibacteriota</taxon>
    </lineage>
</organism>
<evidence type="ECO:0000313" key="19">
    <source>
        <dbReference type="EMBL" id="PIR97216.1"/>
    </source>
</evidence>
<keyword evidence="17" id="KW-0175">Coiled coil</keyword>
<dbReference type="Gene3D" id="3.30.930.10">
    <property type="entry name" value="Bira Bifunctional Protein, Domain 2"/>
    <property type="match status" value="1"/>
</dbReference>
<dbReference type="GO" id="GO:0006434">
    <property type="term" value="P:seryl-tRNA aminoacylation"/>
    <property type="evidence" value="ECO:0007669"/>
    <property type="project" value="UniProtKB-UniRule"/>
</dbReference>
<dbReference type="EC" id="6.1.1.11" evidence="4 14"/>
<dbReference type="Gene3D" id="1.10.287.40">
    <property type="entry name" value="Serine-tRNA synthetase, tRNA binding domain"/>
    <property type="match status" value="1"/>
</dbReference>
<evidence type="ECO:0000259" key="18">
    <source>
        <dbReference type="PROSITE" id="PS50862"/>
    </source>
</evidence>
<evidence type="ECO:0000256" key="15">
    <source>
        <dbReference type="PIRSR" id="PIRSR001529-1"/>
    </source>
</evidence>
<evidence type="ECO:0000256" key="8">
    <source>
        <dbReference type="ARBA" id="ARBA00022840"/>
    </source>
</evidence>
<evidence type="ECO:0000256" key="5">
    <source>
        <dbReference type="ARBA" id="ARBA00022490"/>
    </source>
</evidence>
<evidence type="ECO:0000256" key="1">
    <source>
        <dbReference type="ARBA" id="ARBA00004496"/>
    </source>
</evidence>
<dbReference type="GO" id="GO:0005524">
    <property type="term" value="F:ATP binding"/>
    <property type="evidence" value="ECO:0007669"/>
    <property type="project" value="UniProtKB-KW"/>
</dbReference>
<comment type="subcellular location">
    <subcellularLocation>
        <location evidence="1">Cytoplasm</location>
    </subcellularLocation>
</comment>